<proteinExistence type="predicted"/>
<protein>
    <submittedName>
        <fullName evidence="1">Uncharacterized protein</fullName>
    </submittedName>
</protein>
<evidence type="ECO:0000313" key="1">
    <source>
        <dbReference type="EMBL" id="KAG6608370.1"/>
    </source>
</evidence>
<feature type="non-terminal residue" evidence="1">
    <location>
        <position position="1"/>
    </location>
</feature>
<accession>A0AAV6PAV6</accession>
<reference evidence="1 2" key="1">
    <citation type="journal article" date="2021" name="Hortic Res">
        <title>The domestication of Cucurbita argyrosperma as revealed by the genome of its wild relative.</title>
        <authorList>
            <person name="Barrera-Redondo J."/>
            <person name="Sanchez-de la Vega G."/>
            <person name="Aguirre-Liguori J.A."/>
            <person name="Castellanos-Morales G."/>
            <person name="Gutierrez-Guerrero Y.T."/>
            <person name="Aguirre-Dugua X."/>
            <person name="Aguirre-Planter E."/>
            <person name="Tenaillon M.I."/>
            <person name="Lira-Saade R."/>
            <person name="Eguiarte L.E."/>
        </authorList>
    </citation>
    <scope>NUCLEOTIDE SEQUENCE [LARGE SCALE GENOMIC DNA]</scope>
    <source>
        <strain evidence="1">JBR-2021</strain>
    </source>
</reference>
<dbReference type="Proteomes" id="UP000685013">
    <property type="component" value="Chromosome 1"/>
</dbReference>
<dbReference type="EMBL" id="JAGKQH010000001">
    <property type="protein sequence ID" value="KAG6608370.1"/>
    <property type="molecule type" value="Genomic_DNA"/>
</dbReference>
<sequence length="131" mass="15198">MDGKVDRTNQKLNGRLNEIVDKRMKRNFGGSKDGMKKCFHSGLYISAVTYEHPTCCWVSYHGVHFALCCIFSCWTSRSREEVARSDRQLWSIRSDTNDLQKKFPYLKQAKSFLVYCSHFCGSGLRTLSHFN</sequence>
<keyword evidence="2" id="KW-1185">Reference proteome</keyword>
<gene>
    <name evidence="1" type="ORF">SDJN03_01712</name>
</gene>
<dbReference type="AlphaFoldDB" id="A0AAV6PAV6"/>
<name>A0AAV6PAV6_9ROSI</name>
<comment type="caution">
    <text evidence="1">The sequence shown here is derived from an EMBL/GenBank/DDBJ whole genome shotgun (WGS) entry which is preliminary data.</text>
</comment>
<organism evidence="1 2">
    <name type="scientific">Cucurbita argyrosperma subsp. sororia</name>
    <dbReference type="NCBI Taxonomy" id="37648"/>
    <lineage>
        <taxon>Eukaryota</taxon>
        <taxon>Viridiplantae</taxon>
        <taxon>Streptophyta</taxon>
        <taxon>Embryophyta</taxon>
        <taxon>Tracheophyta</taxon>
        <taxon>Spermatophyta</taxon>
        <taxon>Magnoliopsida</taxon>
        <taxon>eudicotyledons</taxon>
        <taxon>Gunneridae</taxon>
        <taxon>Pentapetalae</taxon>
        <taxon>rosids</taxon>
        <taxon>fabids</taxon>
        <taxon>Cucurbitales</taxon>
        <taxon>Cucurbitaceae</taxon>
        <taxon>Cucurbiteae</taxon>
        <taxon>Cucurbita</taxon>
    </lineage>
</organism>
<evidence type="ECO:0000313" key="2">
    <source>
        <dbReference type="Proteomes" id="UP000685013"/>
    </source>
</evidence>